<dbReference type="Gene3D" id="1.20.1250.20">
    <property type="entry name" value="MFS general substrate transporter like domains"/>
    <property type="match status" value="1"/>
</dbReference>
<reference evidence="11 12" key="1">
    <citation type="submission" date="2020-07" db="EMBL/GenBank/DDBJ databases">
        <title>Sequencing the genomes of 1000 actinobacteria strains.</title>
        <authorList>
            <person name="Klenk H.-P."/>
        </authorList>
    </citation>
    <scope>NUCLEOTIDE SEQUENCE [LARGE SCALE GENOMIC DNA]</scope>
    <source>
        <strain evidence="11 12">DSM 42178</strain>
    </source>
</reference>
<dbReference type="PANTHER" id="PTHR42718:SF46">
    <property type="entry name" value="BLR6921 PROTEIN"/>
    <property type="match status" value="1"/>
</dbReference>
<feature type="region of interest" description="Disordered" evidence="8">
    <location>
        <begin position="1"/>
        <end position="43"/>
    </location>
</feature>
<dbReference type="EMBL" id="JACBZD010000001">
    <property type="protein sequence ID" value="NYI07209.1"/>
    <property type="molecule type" value="Genomic_DNA"/>
</dbReference>
<sequence length="531" mass="52916">MTTARQRDTAAPDATGAAAGAGAGARTSAEAGTEAAPEAASQRHARHPRAAYALLATTQILLIFTITMLSVPLPALQRQFHLSPADLVLLTAAYGLTFSGLLLLGGRLTDRYGPRRTLLAGAALFGTAATAAALAPDATVLLTARFTQGAGAALLAPAAMAALPTLFPDPTRLRRATATWGGLAVIGAATGNLLSGPVTSLLSWRWLFTAPIALTVVLLVTTRRLLPDAPAAPASAPSAPSAGKGTTSGRLGGLDLPGAALWTAGIIALSLGLVHTGDHPWSSAAVLVPLLGGTALIAVFTLVELRHADPLLPPRFLAHPRRLVALAVVLAVAAGSVALGFFPVLQVQQIREWSPARTSAAFVPYVVVLVAAGRIAGRLVLRHGTRAVAVAGSATAGAGLLLGGATGLDGPYATDLLPALLLFPAGAAAALAAVTVAAVSGVPQRQVGLAAGLVNTAMEVGPTVGLAVLASAAAARTSALASAGSPPAEAVTGGYALGLAVVGAALLLLAAVTLRVMRPDRPAETGPPPPR</sequence>
<dbReference type="InterPro" id="IPR011701">
    <property type="entry name" value="MFS"/>
</dbReference>
<organism evidence="11 12">
    <name type="scientific">Allostreptomyces psammosilenae</name>
    <dbReference type="NCBI Taxonomy" id="1892865"/>
    <lineage>
        <taxon>Bacteria</taxon>
        <taxon>Bacillati</taxon>
        <taxon>Actinomycetota</taxon>
        <taxon>Actinomycetes</taxon>
        <taxon>Kitasatosporales</taxon>
        <taxon>Streptomycetaceae</taxon>
        <taxon>Allostreptomyces</taxon>
    </lineage>
</organism>
<feature type="transmembrane region" description="Helical" evidence="9">
    <location>
        <begin position="420"/>
        <end position="442"/>
    </location>
</feature>
<evidence type="ECO:0000256" key="7">
    <source>
        <dbReference type="ARBA" id="ARBA00023251"/>
    </source>
</evidence>
<dbReference type="PANTHER" id="PTHR42718">
    <property type="entry name" value="MAJOR FACILITATOR SUPERFAMILY MULTIDRUG TRANSPORTER MFSC"/>
    <property type="match status" value="1"/>
</dbReference>
<feature type="transmembrane region" description="Helical" evidence="9">
    <location>
        <begin position="51"/>
        <end position="75"/>
    </location>
</feature>
<keyword evidence="2" id="KW-0813">Transport</keyword>
<feature type="compositionally biased region" description="Low complexity" evidence="8">
    <location>
        <begin position="11"/>
        <end position="40"/>
    </location>
</feature>
<dbReference type="PROSITE" id="PS50850">
    <property type="entry name" value="MFS"/>
    <property type="match status" value="1"/>
</dbReference>
<keyword evidence="4 9" id="KW-0812">Transmembrane</keyword>
<dbReference type="GO" id="GO:0005886">
    <property type="term" value="C:plasma membrane"/>
    <property type="evidence" value="ECO:0007669"/>
    <property type="project" value="UniProtKB-SubCell"/>
</dbReference>
<evidence type="ECO:0000256" key="2">
    <source>
        <dbReference type="ARBA" id="ARBA00022448"/>
    </source>
</evidence>
<feature type="transmembrane region" description="Helical" evidence="9">
    <location>
        <begin position="281"/>
        <end position="303"/>
    </location>
</feature>
<evidence type="ECO:0000313" key="12">
    <source>
        <dbReference type="Proteomes" id="UP000567795"/>
    </source>
</evidence>
<feature type="transmembrane region" description="Helical" evidence="9">
    <location>
        <begin position="117"/>
        <end position="135"/>
    </location>
</feature>
<evidence type="ECO:0000256" key="6">
    <source>
        <dbReference type="ARBA" id="ARBA00023136"/>
    </source>
</evidence>
<keyword evidence="3" id="KW-1003">Cell membrane</keyword>
<feature type="transmembrane region" description="Helical" evidence="9">
    <location>
        <begin position="495"/>
        <end position="514"/>
    </location>
</feature>
<keyword evidence="7" id="KW-0046">Antibiotic resistance</keyword>
<evidence type="ECO:0000256" key="3">
    <source>
        <dbReference type="ARBA" id="ARBA00022475"/>
    </source>
</evidence>
<comment type="caution">
    <text evidence="11">The sequence shown here is derived from an EMBL/GenBank/DDBJ whole genome shotgun (WGS) entry which is preliminary data.</text>
</comment>
<name>A0A852ZYI2_9ACTN</name>
<dbReference type="AlphaFoldDB" id="A0A852ZYI2"/>
<protein>
    <submittedName>
        <fullName evidence="11">MFS family permease</fullName>
    </submittedName>
</protein>
<keyword evidence="12" id="KW-1185">Reference proteome</keyword>
<dbReference type="RefSeq" id="WP_312892696.1">
    <property type="nucleotide sequence ID" value="NZ_JACBZD010000001.1"/>
</dbReference>
<proteinExistence type="predicted"/>
<feature type="transmembrane region" description="Helical" evidence="9">
    <location>
        <begin position="449"/>
        <end position="475"/>
    </location>
</feature>
<dbReference type="GO" id="GO:0022857">
    <property type="term" value="F:transmembrane transporter activity"/>
    <property type="evidence" value="ECO:0007669"/>
    <property type="project" value="InterPro"/>
</dbReference>
<feature type="domain" description="Major facilitator superfamily (MFS) profile" evidence="10">
    <location>
        <begin position="51"/>
        <end position="522"/>
    </location>
</feature>
<feature type="transmembrane region" description="Helical" evidence="9">
    <location>
        <begin position="87"/>
        <end position="105"/>
    </location>
</feature>
<dbReference type="Proteomes" id="UP000567795">
    <property type="component" value="Unassembled WGS sequence"/>
</dbReference>
<evidence type="ECO:0000256" key="5">
    <source>
        <dbReference type="ARBA" id="ARBA00022989"/>
    </source>
</evidence>
<keyword evidence="6 9" id="KW-0472">Membrane</keyword>
<evidence type="ECO:0000256" key="9">
    <source>
        <dbReference type="SAM" id="Phobius"/>
    </source>
</evidence>
<dbReference type="Gene3D" id="1.20.1720.10">
    <property type="entry name" value="Multidrug resistance protein D"/>
    <property type="match status" value="1"/>
</dbReference>
<evidence type="ECO:0000256" key="4">
    <source>
        <dbReference type="ARBA" id="ARBA00022692"/>
    </source>
</evidence>
<keyword evidence="5 9" id="KW-1133">Transmembrane helix</keyword>
<evidence type="ECO:0000256" key="8">
    <source>
        <dbReference type="SAM" id="MobiDB-lite"/>
    </source>
</evidence>
<comment type="subcellular location">
    <subcellularLocation>
        <location evidence="1">Cell membrane</location>
        <topology evidence="1">Multi-pass membrane protein</topology>
    </subcellularLocation>
</comment>
<feature type="transmembrane region" description="Helical" evidence="9">
    <location>
        <begin position="147"/>
        <end position="167"/>
    </location>
</feature>
<feature type="transmembrane region" description="Helical" evidence="9">
    <location>
        <begin position="323"/>
        <end position="342"/>
    </location>
</feature>
<evidence type="ECO:0000259" key="10">
    <source>
        <dbReference type="PROSITE" id="PS50850"/>
    </source>
</evidence>
<feature type="transmembrane region" description="Helical" evidence="9">
    <location>
        <begin position="388"/>
        <end position="408"/>
    </location>
</feature>
<evidence type="ECO:0000256" key="1">
    <source>
        <dbReference type="ARBA" id="ARBA00004651"/>
    </source>
</evidence>
<dbReference type="SUPFAM" id="SSF103473">
    <property type="entry name" value="MFS general substrate transporter"/>
    <property type="match status" value="1"/>
</dbReference>
<dbReference type="InterPro" id="IPR020846">
    <property type="entry name" value="MFS_dom"/>
</dbReference>
<feature type="transmembrane region" description="Helical" evidence="9">
    <location>
        <begin position="362"/>
        <end position="381"/>
    </location>
</feature>
<evidence type="ECO:0000313" key="11">
    <source>
        <dbReference type="EMBL" id="NYI07209.1"/>
    </source>
</evidence>
<accession>A0A852ZYI2</accession>
<feature type="transmembrane region" description="Helical" evidence="9">
    <location>
        <begin position="179"/>
        <end position="198"/>
    </location>
</feature>
<dbReference type="GO" id="GO:0046677">
    <property type="term" value="P:response to antibiotic"/>
    <property type="evidence" value="ECO:0007669"/>
    <property type="project" value="UniProtKB-KW"/>
</dbReference>
<dbReference type="Pfam" id="PF07690">
    <property type="entry name" value="MFS_1"/>
    <property type="match status" value="1"/>
</dbReference>
<gene>
    <name evidence="11" type="ORF">FHU37_004152</name>
</gene>
<dbReference type="InterPro" id="IPR036259">
    <property type="entry name" value="MFS_trans_sf"/>
</dbReference>
<feature type="compositionally biased region" description="Basic and acidic residues" evidence="8">
    <location>
        <begin position="1"/>
        <end position="10"/>
    </location>
</feature>